<dbReference type="EMBL" id="FNON01000002">
    <property type="protein sequence ID" value="SDX14193.1"/>
    <property type="molecule type" value="Genomic_DNA"/>
</dbReference>
<comment type="subcellular location">
    <subcellularLocation>
        <location evidence="1">Cell envelope</location>
    </subcellularLocation>
</comment>
<feature type="domain" description="Thioredoxin" evidence="6">
    <location>
        <begin position="37"/>
        <end position="194"/>
    </location>
</feature>
<keyword evidence="3" id="KW-0812">Transmembrane</keyword>
<accession>A0A1H2Z9L2</accession>
<dbReference type="InterPro" id="IPR050553">
    <property type="entry name" value="Thioredoxin_ResA/DsbE_sf"/>
</dbReference>
<protein>
    <submittedName>
        <fullName evidence="7">Thiol-disulfide isomerase or thioredoxin</fullName>
    </submittedName>
</protein>
<evidence type="ECO:0000259" key="6">
    <source>
        <dbReference type="PROSITE" id="PS51352"/>
    </source>
</evidence>
<dbReference type="GO" id="GO:0017004">
    <property type="term" value="P:cytochrome complex assembly"/>
    <property type="evidence" value="ECO:0007669"/>
    <property type="project" value="UniProtKB-KW"/>
</dbReference>
<keyword evidence="8" id="KW-1185">Reference proteome</keyword>
<evidence type="ECO:0000256" key="2">
    <source>
        <dbReference type="ARBA" id="ARBA00022748"/>
    </source>
</evidence>
<reference evidence="7 8" key="1">
    <citation type="submission" date="2016-10" db="EMBL/GenBank/DDBJ databases">
        <authorList>
            <person name="de Groot N.N."/>
        </authorList>
    </citation>
    <scope>NUCLEOTIDE SEQUENCE [LARGE SCALE GENOMIC DNA]</scope>
    <source>
        <strain evidence="7 8">CPCC 202699</strain>
    </source>
</reference>
<dbReference type="OrthoDB" id="9796554at2"/>
<keyword evidence="7" id="KW-0413">Isomerase</keyword>
<dbReference type="PROSITE" id="PS00194">
    <property type="entry name" value="THIOREDOXIN_1"/>
    <property type="match status" value="1"/>
</dbReference>
<dbReference type="STRING" id="589385.SAMN05421504_102434"/>
<name>A0A1H2Z9L2_9PSEU</name>
<gene>
    <name evidence="7" type="ORF">SAMN05421504_102434</name>
</gene>
<keyword evidence="2" id="KW-0201">Cytochrome c-type biogenesis</keyword>
<dbReference type="PANTHER" id="PTHR42852:SF6">
    <property type="entry name" value="THIOL:DISULFIDE INTERCHANGE PROTEIN DSBE"/>
    <property type="match status" value="1"/>
</dbReference>
<evidence type="ECO:0000313" key="7">
    <source>
        <dbReference type="EMBL" id="SDX14193.1"/>
    </source>
</evidence>
<dbReference type="InterPro" id="IPR017937">
    <property type="entry name" value="Thioredoxin_CS"/>
</dbReference>
<dbReference type="Proteomes" id="UP000199515">
    <property type="component" value="Unassembled WGS sequence"/>
</dbReference>
<proteinExistence type="predicted"/>
<dbReference type="InterPro" id="IPR036249">
    <property type="entry name" value="Thioredoxin-like_sf"/>
</dbReference>
<dbReference type="PROSITE" id="PS51352">
    <property type="entry name" value="THIOREDOXIN_2"/>
    <property type="match status" value="1"/>
</dbReference>
<dbReference type="GO" id="GO:0016209">
    <property type="term" value="F:antioxidant activity"/>
    <property type="evidence" value="ECO:0007669"/>
    <property type="project" value="InterPro"/>
</dbReference>
<dbReference type="GO" id="GO:0016491">
    <property type="term" value="F:oxidoreductase activity"/>
    <property type="evidence" value="ECO:0007669"/>
    <property type="project" value="InterPro"/>
</dbReference>
<dbReference type="Pfam" id="PF00578">
    <property type="entry name" value="AhpC-TSA"/>
    <property type="match status" value="1"/>
</dbReference>
<dbReference type="AlphaFoldDB" id="A0A1H2Z9L2"/>
<keyword evidence="3" id="KW-0735">Signal-anchor</keyword>
<dbReference type="InterPro" id="IPR013766">
    <property type="entry name" value="Thioredoxin_domain"/>
</dbReference>
<dbReference type="Gene3D" id="3.40.30.10">
    <property type="entry name" value="Glutaredoxin"/>
    <property type="match status" value="1"/>
</dbReference>
<dbReference type="RefSeq" id="WP_091288320.1">
    <property type="nucleotide sequence ID" value="NZ_FNON01000002.1"/>
</dbReference>
<evidence type="ECO:0000256" key="4">
    <source>
        <dbReference type="ARBA" id="ARBA00023157"/>
    </source>
</evidence>
<sequence length="196" mass="20172">MTAVTKWALGVAVLAVALIVALLPRDTGSSAKNSEDLTAARAKAALAACPPAGGDVPQLRGVSVECLGDGAKVDLGTAFGGKPALVNLWATWCEPCKTELPVLAKYAAEPGAVRVLGVQVESKAADGLELFATLGVHLPSVFDGGSQVRKALKTPPSLPASYLVTAGGEVRFIENPRVFDNTDQVRAAVEKVEGAR</sequence>
<dbReference type="CDD" id="cd02966">
    <property type="entry name" value="TlpA_like_family"/>
    <property type="match status" value="1"/>
</dbReference>
<dbReference type="GO" id="GO:0030313">
    <property type="term" value="C:cell envelope"/>
    <property type="evidence" value="ECO:0007669"/>
    <property type="project" value="UniProtKB-SubCell"/>
</dbReference>
<dbReference type="GO" id="GO:0016853">
    <property type="term" value="F:isomerase activity"/>
    <property type="evidence" value="ECO:0007669"/>
    <property type="project" value="UniProtKB-KW"/>
</dbReference>
<dbReference type="SUPFAM" id="SSF52833">
    <property type="entry name" value="Thioredoxin-like"/>
    <property type="match status" value="1"/>
</dbReference>
<dbReference type="PANTHER" id="PTHR42852">
    <property type="entry name" value="THIOL:DISULFIDE INTERCHANGE PROTEIN DSBE"/>
    <property type="match status" value="1"/>
</dbReference>
<keyword evidence="5" id="KW-0676">Redox-active center</keyword>
<organism evidence="7 8">
    <name type="scientific">Amycolatopsis xylanica</name>
    <dbReference type="NCBI Taxonomy" id="589385"/>
    <lineage>
        <taxon>Bacteria</taxon>
        <taxon>Bacillati</taxon>
        <taxon>Actinomycetota</taxon>
        <taxon>Actinomycetes</taxon>
        <taxon>Pseudonocardiales</taxon>
        <taxon>Pseudonocardiaceae</taxon>
        <taxon>Amycolatopsis</taxon>
    </lineage>
</organism>
<evidence type="ECO:0000256" key="1">
    <source>
        <dbReference type="ARBA" id="ARBA00004196"/>
    </source>
</evidence>
<keyword evidence="4" id="KW-1015">Disulfide bond</keyword>
<evidence type="ECO:0000256" key="3">
    <source>
        <dbReference type="ARBA" id="ARBA00022968"/>
    </source>
</evidence>
<evidence type="ECO:0000256" key="5">
    <source>
        <dbReference type="ARBA" id="ARBA00023284"/>
    </source>
</evidence>
<evidence type="ECO:0000313" key="8">
    <source>
        <dbReference type="Proteomes" id="UP000199515"/>
    </source>
</evidence>
<dbReference type="InterPro" id="IPR000866">
    <property type="entry name" value="AhpC/TSA"/>
</dbReference>